<dbReference type="PROSITE" id="PS50043">
    <property type="entry name" value="HTH_LUXR_2"/>
    <property type="match status" value="1"/>
</dbReference>
<dbReference type="Pfam" id="PF00196">
    <property type="entry name" value="GerE"/>
    <property type="match status" value="1"/>
</dbReference>
<dbReference type="Gene3D" id="3.40.50.300">
    <property type="entry name" value="P-loop containing nucleotide triphosphate hydrolases"/>
    <property type="match status" value="1"/>
</dbReference>
<feature type="region of interest" description="Disordered" evidence="3">
    <location>
        <begin position="1"/>
        <end position="101"/>
    </location>
</feature>
<dbReference type="SUPFAM" id="SSF48452">
    <property type="entry name" value="TPR-like"/>
    <property type="match status" value="1"/>
</dbReference>
<dbReference type="InterPro" id="IPR036388">
    <property type="entry name" value="WH-like_DNA-bd_sf"/>
</dbReference>
<dbReference type="SUPFAM" id="SSF52540">
    <property type="entry name" value="P-loop containing nucleoside triphosphate hydrolases"/>
    <property type="match status" value="1"/>
</dbReference>
<dbReference type="GO" id="GO:0006355">
    <property type="term" value="P:regulation of DNA-templated transcription"/>
    <property type="evidence" value="ECO:0007669"/>
    <property type="project" value="InterPro"/>
</dbReference>
<evidence type="ECO:0000313" key="6">
    <source>
        <dbReference type="Proteomes" id="UP000278886"/>
    </source>
</evidence>
<dbReference type="KEGG" id="lyd:D7I47_07245"/>
<evidence type="ECO:0000313" key="5">
    <source>
        <dbReference type="EMBL" id="AYF98069.1"/>
    </source>
</evidence>
<reference evidence="6" key="1">
    <citation type="submission" date="2018-09" db="EMBL/GenBank/DDBJ databases">
        <title>Genome sequencing of strain 2DFWR-13.</title>
        <authorList>
            <person name="Heo J."/>
            <person name="Kim S.-J."/>
            <person name="Kwon S.-W."/>
        </authorList>
    </citation>
    <scope>NUCLEOTIDE SEQUENCE [LARGE SCALE GENOMIC DNA]</scope>
    <source>
        <strain evidence="6">2DFWR-13</strain>
    </source>
</reference>
<dbReference type="Pfam" id="PF13191">
    <property type="entry name" value="AAA_16"/>
    <property type="match status" value="1"/>
</dbReference>
<dbReference type="AlphaFoldDB" id="A0A387BAV9"/>
<dbReference type="Gene3D" id="1.25.40.10">
    <property type="entry name" value="Tetratricopeptide repeat domain"/>
    <property type="match status" value="1"/>
</dbReference>
<evidence type="ECO:0000256" key="2">
    <source>
        <dbReference type="ARBA" id="ARBA00022840"/>
    </source>
</evidence>
<dbReference type="Gene3D" id="1.10.10.10">
    <property type="entry name" value="Winged helix-like DNA-binding domain superfamily/Winged helix DNA-binding domain"/>
    <property type="match status" value="1"/>
</dbReference>
<dbReference type="GO" id="GO:0003677">
    <property type="term" value="F:DNA binding"/>
    <property type="evidence" value="ECO:0007669"/>
    <property type="project" value="InterPro"/>
</dbReference>
<dbReference type="PRINTS" id="PR00038">
    <property type="entry name" value="HTHLUXR"/>
</dbReference>
<keyword evidence="6" id="KW-1185">Reference proteome</keyword>
<evidence type="ECO:0000256" key="3">
    <source>
        <dbReference type="SAM" id="MobiDB-lite"/>
    </source>
</evidence>
<dbReference type="InterPro" id="IPR011990">
    <property type="entry name" value="TPR-like_helical_dom_sf"/>
</dbReference>
<evidence type="ECO:0000256" key="1">
    <source>
        <dbReference type="ARBA" id="ARBA00022741"/>
    </source>
</evidence>
<proteinExistence type="predicted"/>
<sequence>MRRPDPGRSSDPARPPQRGVSGHRHPPIRPEGAPHVPRHRRLRPPQLRLGRPRRHHRHRHAAHRPRSPHRGHARAPPPPQEPRRPPLGAARPPPLGDDARHPVLVSGVAVTPESGVTSPAGRAAVQRTDELDQLAAALGAVEAGGQRAVVVSGEAGIGKTRLIAEFVDSLAERADVVVGNCYEAQELAAYLPVRQILRNLPAVVGQERFDAALAPVARTLAGLLPGGTTSGDALSPVRVHEALDLLLENLSAERPLVVVFEDLHWVDPSTIGFLGAVLRYRSTGRRLLVMSYRSDDVGRGHPLRPFLADLDRGRLATRIEPARLAREAIAEIGSAQLGRALHGIELDRITERSDGIPFFVEELLGLSEQQLPANLRELVLARYDRMSDPTRRVLRMIAASVDVDHRLLRGVAAELGLDDAELDASIDEAVAGGILVIRGDTYAFRHALSQEAVAQELLPGERDRVHRAYARTLEAAHDPARAGDLARHWLDAHEPSLAFDAYLLALGDAQATYATETEAAILEQLVELWPSVPDAAERSGVTRALLLVNAATAWTEAGRTSRADTLLDVAETLLTPDDRRGRGELLVRRVSHAINGRRARDAIEYGLEAAACLADVDDLRTLEHRATLHANVVDAAEQLGDVELAAEHRAEALRLASLTGDAGVEGYVRHLINMSAMERGDVDAALEHLGWVRTHTIASPELELRLALNTADTLHRLGLFAEAAELGRDALARADAYGQRGWAALIAANLADDAAALGFLEEAAEMAERSATQGTDSTFVSYSVRQLARLDVLRDDPASARARLWNHRELLDDVAVDQAEERWGQRAITAAIAAAEGEIAQAETALTSLHGELAEIIVSELPAHVLAAAETLDAARRTGTPADAAAAFLAGARTALRAIPHFEAWAVLADAALSPDEVEAWDAAVVALDQPRVHRWVLPHVLRRRAEAHASAGDREAARADAERSLELARGFGASRDVRLARELASRLGGGGGSAAGAAGGLTAREREVLALVAEGLSNRQIGERLYLSPKTVSVHVTAILRKLGASTRTDAAVRGARLLGDA</sequence>
<dbReference type="PANTHER" id="PTHR16305:SF35">
    <property type="entry name" value="TRANSCRIPTIONAL ACTIVATOR DOMAIN"/>
    <property type="match status" value="1"/>
</dbReference>
<feature type="domain" description="HTH luxR-type" evidence="4">
    <location>
        <begin position="995"/>
        <end position="1060"/>
    </location>
</feature>
<dbReference type="Proteomes" id="UP000278886">
    <property type="component" value="Chromosome"/>
</dbReference>
<dbReference type="GO" id="GO:0005524">
    <property type="term" value="F:ATP binding"/>
    <property type="evidence" value="ECO:0007669"/>
    <property type="project" value="UniProtKB-KW"/>
</dbReference>
<evidence type="ECO:0000259" key="4">
    <source>
        <dbReference type="PROSITE" id="PS50043"/>
    </source>
</evidence>
<keyword evidence="2" id="KW-0067">ATP-binding</keyword>
<dbReference type="InterPro" id="IPR027417">
    <property type="entry name" value="P-loop_NTPase"/>
</dbReference>
<dbReference type="InterPro" id="IPR041664">
    <property type="entry name" value="AAA_16"/>
</dbReference>
<dbReference type="InterPro" id="IPR000792">
    <property type="entry name" value="Tscrpt_reg_LuxR_C"/>
</dbReference>
<accession>A0A387BAV9</accession>
<feature type="compositionally biased region" description="Basic residues" evidence="3">
    <location>
        <begin position="50"/>
        <end position="73"/>
    </location>
</feature>
<dbReference type="SMART" id="SM00421">
    <property type="entry name" value="HTH_LUXR"/>
    <property type="match status" value="1"/>
</dbReference>
<protein>
    <submittedName>
        <fullName evidence="5">LuxR family transcriptional regulator</fullName>
    </submittedName>
</protein>
<dbReference type="PROSITE" id="PS00622">
    <property type="entry name" value="HTH_LUXR_1"/>
    <property type="match status" value="1"/>
</dbReference>
<dbReference type="SUPFAM" id="SSF46894">
    <property type="entry name" value="C-terminal effector domain of the bipartite response regulators"/>
    <property type="match status" value="1"/>
</dbReference>
<dbReference type="EMBL" id="CP032630">
    <property type="protein sequence ID" value="AYF98069.1"/>
    <property type="molecule type" value="Genomic_DNA"/>
</dbReference>
<organism evidence="5 6">
    <name type="scientific">Protaetiibacter intestinalis</name>
    <dbReference type="NCBI Taxonomy" id="2419774"/>
    <lineage>
        <taxon>Bacteria</taxon>
        <taxon>Bacillati</taxon>
        <taxon>Actinomycetota</taxon>
        <taxon>Actinomycetes</taxon>
        <taxon>Micrococcales</taxon>
        <taxon>Microbacteriaceae</taxon>
        <taxon>Protaetiibacter</taxon>
    </lineage>
</organism>
<dbReference type="GO" id="GO:0004016">
    <property type="term" value="F:adenylate cyclase activity"/>
    <property type="evidence" value="ECO:0007669"/>
    <property type="project" value="TreeGrafter"/>
</dbReference>
<keyword evidence="1" id="KW-0547">Nucleotide-binding</keyword>
<dbReference type="GO" id="GO:0005737">
    <property type="term" value="C:cytoplasm"/>
    <property type="evidence" value="ECO:0007669"/>
    <property type="project" value="TreeGrafter"/>
</dbReference>
<gene>
    <name evidence="5" type="ORF">D7I47_07245</name>
</gene>
<dbReference type="OrthoDB" id="5476461at2"/>
<dbReference type="CDD" id="cd06170">
    <property type="entry name" value="LuxR_C_like"/>
    <property type="match status" value="1"/>
</dbReference>
<dbReference type="PANTHER" id="PTHR16305">
    <property type="entry name" value="TESTICULAR SOLUBLE ADENYLYL CYCLASE"/>
    <property type="match status" value="1"/>
</dbReference>
<name>A0A387BAV9_9MICO</name>
<dbReference type="InterPro" id="IPR016032">
    <property type="entry name" value="Sig_transdc_resp-reg_C-effctor"/>
</dbReference>